<sequence length="581" mass="64155">MDFNNLLAQVAHHFSAVRPMIPMYIHLILSALFPIYAGAHASLSRPSSAAKPPKKNKNSVSGDEDDEDDEEEEEEEDAVQRMEGLSPTDAIVFPITAGIVLAGLYWLIKRYGADLINLIMGWYFSGVGLYSVGKLVNDALNMGTSFLLPDFVASKGRLWKAENGKKRYVAVGEQDSNKVEPQDILLQPSPLTPVNLYEGFFDTIWSFRQTIKQKYTTKAFVYDTFDFKANLTLVNALSAVLGLSSILYANLVSKPWYLTNLQGFAVSYSALQFMSPTTFATGSLILTGLFCYDIWAVFFTPLMVTVAKNLDQPIKLVFPRPEEASSTPGEPPVQTYSMLGLGDIVLPGLMIGLALRFDLYMFYLHQQKTRQTSKPNTLTASGTQQPTEELPKPPYIPPTGHQGEKFWTRSLPPSANIPAKLTASSTFPKPYFFASMLGYVAGMLATLAVMSVFQHAQPALLYLVPGVLGSLWGTGLVRGELREMWGFSEAITGVQLDDEELKKVAEVEERERKRKRELGLFGRLWDEIFGGGEGEGNRDGKVDGGKRDSDGARDGDDGVLVAFSVVRFHGFADKKVKRGVS</sequence>
<dbReference type="Pfam" id="PF04258">
    <property type="entry name" value="Peptidase_A22B"/>
    <property type="match status" value="1"/>
</dbReference>
<evidence type="ECO:0000256" key="7">
    <source>
        <dbReference type="ARBA" id="ARBA00023136"/>
    </source>
</evidence>
<evidence type="ECO:0008006" key="12">
    <source>
        <dbReference type="Google" id="ProtNLM"/>
    </source>
</evidence>
<dbReference type="EMBL" id="NAJL01000084">
    <property type="protein sequence ID" value="TKA22104.1"/>
    <property type="molecule type" value="Genomic_DNA"/>
</dbReference>
<comment type="caution">
    <text evidence="10">The sequence shown here is derived from an EMBL/GenBank/DDBJ whole genome shotgun (WGS) entry which is preliminary data.</text>
</comment>
<evidence type="ECO:0000256" key="9">
    <source>
        <dbReference type="SAM" id="Phobius"/>
    </source>
</evidence>
<evidence type="ECO:0000256" key="1">
    <source>
        <dbReference type="ARBA" id="ARBA00004477"/>
    </source>
</evidence>
<gene>
    <name evidence="10" type="ORF">B0A50_08358</name>
</gene>
<feature type="transmembrane region" description="Helical" evidence="9">
    <location>
        <begin position="90"/>
        <end position="108"/>
    </location>
</feature>
<proteinExistence type="inferred from homology"/>
<keyword evidence="3 9" id="KW-0812">Transmembrane</keyword>
<dbReference type="SMART" id="SM00730">
    <property type="entry name" value="PSN"/>
    <property type="match status" value="1"/>
</dbReference>
<feature type="transmembrane region" description="Helical" evidence="9">
    <location>
        <begin position="21"/>
        <end position="39"/>
    </location>
</feature>
<keyword evidence="6 9" id="KW-1133">Transmembrane helix</keyword>
<feature type="region of interest" description="Disordered" evidence="8">
    <location>
        <begin position="44"/>
        <end position="82"/>
    </location>
</feature>
<feature type="transmembrane region" description="Helical" evidence="9">
    <location>
        <begin position="431"/>
        <end position="453"/>
    </location>
</feature>
<name>A0A4U0TJW1_9PEZI</name>
<evidence type="ECO:0000256" key="5">
    <source>
        <dbReference type="ARBA" id="ARBA00022824"/>
    </source>
</evidence>
<evidence type="ECO:0000256" key="8">
    <source>
        <dbReference type="SAM" id="MobiDB-lite"/>
    </source>
</evidence>
<keyword evidence="5" id="KW-0256">Endoplasmic reticulum</keyword>
<feature type="transmembrane region" description="Helical" evidence="9">
    <location>
        <begin position="344"/>
        <end position="364"/>
    </location>
</feature>
<dbReference type="InterPro" id="IPR006639">
    <property type="entry name" value="Preselin/SPP"/>
</dbReference>
<feature type="transmembrane region" description="Helical" evidence="9">
    <location>
        <begin position="233"/>
        <end position="252"/>
    </location>
</feature>
<keyword evidence="11" id="KW-1185">Reference proteome</keyword>
<dbReference type="OrthoDB" id="29661at2759"/>
<reference evidence="10 11" key="1">
    <citation type="submission" date="2017-03" db="EMBL/GenBank/DDBJ databases">
        <title>Genomes of endolithic fungi from Antarctica.</title>
        <authorList>
            <person name="Coleine C."/>
            <person name="Masonjones S."/>
            <person name="Stajich J.E."/>
        </authorList>
    </citation>
    <scope>NUCLEOTIDE SEQUENCE [LARGE SCALE GENOMIC DNA]</scope>
    <source>
        <strain evidence="10 11">CCFEE 6315</strain>
    </source>
</reference>
<evidence type="ECO:0000256" key="2">
    <source>
        <dbReference type="ARBA" id="ARBA00006859"/>
    </source>
</evidence>
<protein>
    <recommendedName>
        <fullName evidence="12">Signal peptide peptidase</fullName>
    </recommendedName>
</protein>
<dbReference type="PANTHER" id="PTHR12174">
    <property type="entry name" value="SIGNAL PEPTIDE PEPTIDASE"/>
    <property type="match status" value="1"/>
</dbReference>
<evidence type="ECO:0000256" key="4">
    <source>
        <dbReference type="ARBA" id="ARBA00022801"/>
    </source>
</evidence>
<evidence type="ECO:0000256" key="6">
    <source>
        <dbReference type="ARBA" id="ARBA00022989"/>
    </source>
</evidence>
<dbReference type="Proteomes" id="UP000308549">
    <property type="component" value="Unassembled WGS sequence"/>
</dbReference>
<feature type="transmembrane region" description="Helical" evidence="9">
    <location>
        <begin position="273"/>
        <end position="295"/>
    </location>
</feature>
<dbReference type="InterPro" id="IPR007369">
    <property type="entry name" value="Peptidase_A22B_SPP"/>
</dbReference>
<evidence type="ECO:0000256" key="3">
    <source>
        <dbReference type="ARBA" id="ARBA00022692"/>
    </source>
</evidence>
<dbReference type="GO" id="GO:0042500">
    <property type="term" value="F:aspartic endopeptidase activity, intramembrane cleaving"/>
    <property type="evidence" value="ECO:0007669"/>
    <property type="project" value="InterPro"/>
</dbReference>
<accession>A0A4U0TJW1</accession>
<evidence type="ECO:0000313" key="10">
    <source>
        <dbReference type="EMBL" id="TKA22104.1"/>
    </source>
</evidence>
<dbReference type="GO" id="GO:0033619">
    <property type="term" value="P:membrane protein proteolysis"/>
    <property type="evidence" value="ECO:0007669"/>
    <property type="project" value="TreeGrafter"/>
</dbReference>
<evidence type="ECO:0000313" key="11">
    <source>
        <dbReference type="Proteomes" id="UP000308549"/>
    </source>
</evidence>
<dbReference type="PANTHER" id="PTHR12174:SF23">
    <property type="entry name" value="MINOR HISTOCOMPATIBILITY ANTIGEN H13"/>
    <property type="match status" value="1"/>
</dbReference>
<feature type="transmembrane region" description="Helical" evidence="9">
    <location>
        <begin position="459"/>
        <end position="477"/>
    </location>
</feature>
<dbReference type="GO" id="GO:0006465">
    <property type="term" value="P:signal peptide processing"/>
    <property type="evidence" value="ECO:0007669"/>
    <property type="project" value="TreeGrafter"/>
</dbReference>
<comment type="similarity">
    <text evidence="2">Belongs to the peptidase A22B family.</text>
</comment>
<feature type="compositionally biased region" description="Basic and acidic residues" evidence="8">
    <location>
        <begin position="535"/>
        <end position="556"/>
    </location>
</feature>
<feature type="transmembrane region" description="Helical" evidence="9">
    <location>
        <begin position="115"/>
        <end position="133"/>
    </location>
</feature>
<dbReference type="AlphaFoldDB" id="A0A4U0TJW1"/>
<feature type="compositionally biased region" description="Acidic residues" evidence="8">
    <location>
        <begin position="62"/>
        <end position="77"/>
    </location>
</feature>
<dbReference type="GO" id="GO:0098553">
    <property type="term" value="C:lumenal side of endoplasmic reticulum membrane"/>
    <property type="evidence" value="ECO:0007669"/>
    <property type="project" value="TreeGrafter"/>
</dbReference>
<dbReference type="GO" id="GO:0098554">
    <property type="term" value="C:cytoplasmic side of endoplasmic reticulum membrane"/>
    <property type="evidence" value="ECO:0007669"/>
    <property type="project" value="TreeGrafter"/>
</dbReference>
<organism evidence="10 11">
    <name type="scientific">Salinomyces thailandicus</name>
    <dbReference type="NCBI Taxonomy" id="706561"/>
    <lineage>
        <taxon>Eukaryota</taxon>
        <taxon>Fungi</taxon>
        <taxon>Dikarya</taxon>
        <taxon>Ascomycota</taxon>
        <taxon>Pezizomycotina</taxon>
        <taxon>Dothideomycetes</taxon>
        <taxon>Dothideomycetidae</taxon>
        <taxon>Mycosphaerellales</taxon>
        <taxon>Teratosphaeriaceae</taxon>
        <taxon>Salinomyces</taxon>
    </lineage>
</organism>
<keyword evidence="4" id="KW-0378">Hydrolase</keyword>
<comment type="subcellular location">
    <subcellularLocation>
        <location evidence="1">Endoplasmic reticulum membrane</location>
        <topology evidence="1">Multi-pass membrane protein</topology>
    </subcellularLocation>
</comment>
<feature type="region of interest" description="Disordered" evidence="8">
    <location>
        <begin position="533"/>
        <end position="556"/>
    </location>
</feature>
<keyword evidence="7 9" id="KW-0472">Membrane</keyword>